<keyword evidence="2" id="KW-1185">Reference proteome</keyword>
<comment type="caution">
    <text evidence="1">The sequence shown here is derived from an EMBL/GenBank/DDBJ whole genome shotgun (WGS) entry which is preliminary data.</text>
</comment>
<dbReference type="STRING" id="632955.GCA_000829675_01735"/>
<dbReference type="Proteomes" id="UP000014568">
    <property type="component" value="Unassembled WGS sequence"/>
</dbReference>
<name>S3NXX0_9GAMM</name>
<dbReference type="eggNOG" id="ENOG5034AQG">
    <property type="taxonomic scope" value="Bacteria"/>
</dbReference>
<dbReference type="EMBL" id="ATGI01000032">
    <property type="protein sequence ID" value="EPF71491.1"/>
    <property type="molecule type" value="Genomic_DNA"/>
</dbReference>
<dbReference type="PATRIC" id="fig|421052.3.peg.2464"/>
<evidence type="ECO:0000313" key="1">
    <source>
        <dbReference type="EMBL" id="EPF71491.1"/>
    </source>
</evidence>
<sequence>MQALSSLIPLHQIAICPEQLLLIQRTELLPLLQQPLLLNQYAQQVVQAQAALLNHIDPSLTQQLSQVITEIIHQLSQSSKKLKNKRFNRLQQWLGIDLEFDSAKVHYIQQLDQSIDQANQLSRRLALEIAQSQTRYEQLLALRVDMAQHIAAAQRFLEDCPVFIRDSQTLEHFQQRMVQKIHSLNTLQSSHDLAMVQMQLNQQLAFGLIDRFKEAQQVLIPAWQYHLKLNQEKQRANSAIDITELNRNRDNLIQSLKQALENH</sequence>
<dbReference type="RefSeq" id="WP_016656920.1">
    <property type="nucleotide sequence ID" value="NZ_KE340353.1"/>
</dbReference>
<accession>S3NXX0</accession>
<organism evidence="1 2">
    <name type="scientific">Acinetobacter rudis CIP 110305</name>
    <dbReference type="NCBI Taxonomy" id="421052"/>
    <lineage>
        <taxon>Bacteria</taxon>
        <taxon>Pseudomonadati</taxon>
        <taxon>Pseudomonadota</taxon>
        <taxon>Gammaproteobacteria</taxon>
        <taxon>Moraxellales</taxon>
        <taxon>Moraxellaceae</taxon>
        <taxon>Acinetobacter</taxon>
    </lineage>
</organism>
<gene>
    <name evidence="1" type="ORF">F945_02520</name>
</gene>
<evidence type="ECO:0000313" key="2">
    <source>
        <dbReference type="Proteomes" id="UP000014568"/>
    </source>
</evidence>
<proteinExistence type="predicted"/>
<dbReference type="AlphaFoldDB" id="S3NXX0"/>
<protein>
    <recommendedName>
        <fullName evidence="3">Tellurium resistance protein</fullName>
    </recommendedName>
</protein>
<dbReference type="OrthoDB" id="6707209at2"/>
<evidence type="ECO:0008006" key="3">
    <source>
        <dbReference type="Google" id="ProtNLM"/>
    </source>
</evidence>
<dbReference type="HOGENOM" id="CLU_1056124_0_0_6"/>
<reference evidence="1 2" key="1">
    <citation type="submission" date="2013-06" db="EMBL/GenBank/DDBJ databases">
        <title>The Genome Sequence of Acinetobacter rudis CIP 110305.</title>
        <authorList>
            <consortium name="The Broad Institute Genome Sequencing Platform"/>
            <consortium name="The Broad Institute Genome Sequencing Center for Infectious Disease"/>
            <person name="Cerqueira G."/>
            <person name="Feldgarden M."/>
            <person name="Courvalin P."/>
            <person name="Perichon B."/>
            <person name="Grillot-Courvalin C."/>
            <person name="Clermont D."/>
            <person name="Rocha E."/>
            <person name="Yoon E.-J."/>
            <person name="Nemec A."/>
            <person name="Young S.K."/>
            <person name="Zeng Q."/>
            <person name="Gargeya S."/>
            <person name="Fitzgerald M."/>
            <person name="Abouelleil A."/>
            <person name="Alvarado L."/>
            <person name="Berlin A.M."/>
            <person name="Chapman S.B."/>
            <person name="Dewar J."/>
            <person name="Goldberg J."/>
            <person name="Griggs A."/>
            <person name="Gujja S."/>
            <person name="Hansen M."/>
            <person name="Howarth C."/>
            <person name="Imamovic A."/>
            <person name="Larimer J."/>
            <person name="McCowan C."/>
            <person name="Murphy C."/>
            <person name="Pearson M."/>
            <person name="Priest M."/>
            <person name="Roberts A."/>
            <person name="Saif S."/>
            <person name="Shea T."/>
            <person name="Sykes S."/>
            <person name="Wortman J."/>
            <person name="Nusbaum C."/>
            <person name="Birren B."/>
        </authorList>
    </citation>
    <scope>NUCLEOTIDE SEQUENCE [LARGE SCALE GENOMIC DNA]</scope>
    <source>
        <strain evidence="1 2">CIP 110305</strain>
    </source>
</reference>